<feature type="transmembrane region" description="Helical" evidence="6">
    <location>
        <begin position="97"/>
        <end position="114"/>
    </location>
</feature>
<accession>A0A2S9WSQ1</accession>
<dbReference type="Proteomes" id="UP000239532">
    <property type="component" value="Unassembled WGS sequence"/>
</dbReference>
<dbReference type="AlphaFoldDB" id="A0A2S9WSQ1"/>
<dbReference type="InterPro" id="IPR044878">
    <property type="entry name" value="UbiA_sf"/>
</dbReference>
<keyword evidence="3 6" id="KW-0812">Transmembrane</keyword>
<dbReference type="CDD" id="cd13961">
    <property type="entry name" value="PT_UbiA_DGGGPS"/>
    <property type="match status" value="1"/>
</dbReference>
<keyword evidence="5 6" id="KW-0472">Membrane</keyword>
<dbReference type="OrthoDB" id="9811562at2"/>
<evidence type="ECO:0000256" key="3">
    <source>
        <dbReference type="ARBA" id="ARBA00022692"/>
    </source>
</evidence>
<feature type="transmembrane region" description="Helical" evidence="6">
    <location>
        <begin position="155"/>
        <end position="177"/>
    </location>
</feature>
<dbReference type="GO" id="GO:0016765">
    <property type="term" value="F:transferase activity, transferring alkyl or aryl (other than methyl) groups"/>
    <property type="evidence" value="ECO:0007669"/>
    <property type="project" value="InterPro"/>
</dbReference>
<keyword evidence="8" id="KW-1185">Reference proteome</keyword>
<comment type="caution">
    <text evidence="7">The sequence shown here is derived from an EMBL/GenBank/DDBJ whole genome shotgun (WGS) entry which is preliminary data.</text>
</comment>
<dbReference type="InterPro" id="IPR000537">
    <property type="entry name" value="UbiA_prenyltransferase"/>
</dbReference>
<evidence type="ECO:0000256" key="5">
    <source>
        <dbReference type="ARBA" id="ARBA00023136"/>
    </source>
</evidence>
<keyword evidence="7" id="KW-0808">Transferase</keyword>
<keyword evidence="2" id="KW-1003">Cell membrane</keyword>
<dbReference type="PRINTS" id="PR00173">
    <property type="entry name" value="EDTRNSPORT"/>
</dbReference>
<evidence type="ECO:0000256" key="2">
    <source>
        <dbReference type="ARBA" id="ARBA00022475"/>
    </source>
</evidence>
<name>A0A2S9WSQ1_9FLAO</name>
<evidence type="ECO:0000313" key="7">
    <source>
        <dbReference type="EMBL" id="PRP66511.1"/>
    </source>
</evidence>
<sequence length="287" mass="31714">MTILTQLVIIYGYLPQTQASLALESWQVLLLLLATALLTASGNVINDIYDVATDMLNKPEKVIVGKRITEKKAFNFYILLTILAVIAGFVLANSVHLPSLAAIFIIVSFVLYLYATYLKKILLLGNVVISVLVALVVIITAVFELVPAITDLNRAIQLAVFQHLLIFALFAFLVNLLRENIKDCQDVKGDHATGRNSLAIVLGRSRALKVLSVYTIILVLVIGYLVFDQLFADRVTLYYIVFLIMAPLMFLGIRLWTAVSKKELATLSMVCKLVLLTGIVGIALIKF</sequence>
<protein>
    <submittedName>
        <fullName evidence="7">Prenyltransferase</fullName>
    </submittedName>
</protein>
<dbReference type="Pfam" id="PF01040">
    <property type="entry name" value="UbiA"/>
    <property type="match status" value="1"/>
</dbReference>
<evidence type="ECO:0000313" key="8">
    <source>
        <dbReference type="Proteomes" id="UP000239532"/>
    </source>
</evidence>
<dbReference type="InterPro" id="IPR050475">
    <property type="entry name" value="Prenyltransferase_related"/>
</dbReference>
<keyword evidence="4 6" id="KW-1133">Transmembrane helix</keyword>
<evidence type="ECO:0000256" key="6">
    <source>
        <dbReference type="SAM" id="Phobius"/>
    </source>
</evidence>
<dbReference type="Gene3D" id="1.20.120.1780">
    <property type="entry name" value="UbiA prenyltransferase"/>
    <property type="match status" value="1"/>
</dbReference>
<gene>
    <name evidence="7" type="ORF">BST86_05075</name>
</gene>
<evidence type="ECO:0000256" key="4">
    <source>
        <dbReference type="ARBA" id="ARBA00022989"/>
    </source>
</evidence>
<feature type="transmembrane region" description="Helical" evidence="6">
    <location>
        <begin position="29"/>
        <end position="52"/>
    </location>
</feature>
<proteinExistence type="predicted"/>
<dbReference type="PANTHER" id="PTHR42723:SF1">
    <property type="entry name" value="CHLOROPHYLL SYNTHASE, CHLOROPLASTIC"/>
    <property type="match status" value="1"/>
</dbReference>
<reference evidence="7 8" key="1">
    <citation type="submission" date="2016-11" db="EMBL/GenBank/DDBJ databases">
        <title>Trade-off between light-utilization and light-protection in marine flavobacteria.</title>
        <authorList>
            <person name="Kumagai Y."/>
        </authorList>
    </citation>
    <scope>NUCLEOTIDE SEQUENCE [LARGE SCALE GENOMIC DNA]</scope>
    <source>
        <strain evidence="7 8">JCM 17109</strain>
    </source>
</reference>
<dbReference type="Gene3D" id="1.10.357.140">
    <property type="entry name" value="UbiA prenyltransferase"/>
    <property type="match status" value="1"/>
</dbReference>
<comment type="subcellular location">
    <subcellularLocation>
        <location evidence="1">Membrane</location>
        <topology evidence="1">Multi-pass membrane protein</topology>
    </subcellularLocation>
</comment>
<feature type="transmembrane region" description="Helical" evidence="6">
    <location>
        <begin position="264"/>
        <end position="285"/>
    </location>
</feature>
<feature type="transmembrane region" description="Helical" evidence="6">
    <location>
        <begin position="237"/>
        <end position="257"/>
    </location>
</feature>
<dbReference type="NCBIfam" id="NF009512">
    <property type="entry name" value="PRK12872.1-1"/>
    <property type="match status" value="1"/>
</dbReference>
<organism evidence="7 8">
    <name type="scientific">Nonlabens agnitus</name>
    <dbReference type="NCBI Taxonomy" id="870484"/>
    <lineage>
        <taxon>Bacteria</taxon>
        <taxon>Pseudomonadati</taxon>
        <taxon>Bacteroidota</taxon>
        <taxon>Flavobacteriia</taxon>
        <taxon>Flavobacteriales</taxon>
        <taxon>Flavobacteriaceae</taxon>
        <taxon>Nonlabens</taxon>
    </lineage>
</organism>
<evidence type="ECO:0000256" key="1">
    <source>
        <dbReference type="ARBA" id="ARBA00004141"/>
    </source>
</evidence>
<dbReference type="GO" id="GO:0016020">
    <property type="term" value="C:membrane"/>
    <property type="evidence" value="ECO:0007669"/>
    <property type="project" value="UniProtKB-SubCell"/>
</dbReference>
<feature type="transmembrane region" description="Helical" evidence="6">
    <location>
        <begin position="121"/>
        <end position="143"/>
    </location>
</feature>
<dbReference type="EMBL" id="MQUC01000003">
    <property type="protein sequence ID" value="PRP66511.1"/>
    <property type="molecule type" value="Genomic_DNA"/>
</dbReference>
<feature type="transmembrane region" description="Helical" evidence="6">
    <location>
        <begin position="73"/>
        <end position="91"/>
    </location>
</feature>
<dbReference type="PANTHER" id="PTHR42723">
    <property type="entry name" value="CHLOROPHYLL SYNTHASE"/>
    <property type="match status" value="1"/>
</dbReference>
<feature type="transmembrane region" description="Helical" evidence="6">
    <location>
        <begin position="211"/>
        <end position="231"/>
    </location>
</feature>